<dbReference type="RefSeq" id="WP_185178394.1">
    <property type="nucleotide sequence ID" value="NZ_CBCSEP010000001.1"/>
</dbReference>
<dbReference type="Proteomes" id="UP000574133">
    <property type="component" value="Unassembled WGS sequence"/>
</dbReference>
<reference evidence="2 3" key="1">
    <citation type="submission" date="2020-08" db="EMBL/GenBank/DDBJ databases">
        <title>Cohnella phylogeny.</title>
        <authorList>
            <person name="Dunlap C."/>
        </authorList>
    </citation>
    <scope>NUCLEOTIDE SEQUENCE [LARGE SCALE GENOMIC DNA]</scope>
    <source>
        <strain evidence="2 3">DSM 103658</strain>
    </source>
</reference>
<evidence type="ECO:0000256" key="1">
    <source>
        <dbReference type="SAM" id="Phobius"/>
    </source>
</evidence>
<keyword evidence="1" id="KW-0812">Transmembrane</keyword>
<keyword evidence="1" id="KW-1133">Transmembrane helix</keyword>
<gene>
    <name evidence="2" type="ORF">H4Q31_07185</name>
</gene>
<name>A0A841TCL6_9BACL</name>
<dbReference type="EMBL" id="JACJVN010000027">
    <property type="protein sequence ID" value="MBB6677108.1"/>
    <property type="molecule type" value="Genomic_DNA"/>
</dbReference>
<keyword evidence="3" id="KW-1185">Reference proteome</keyword>
<accession>A0A841TCL6</accession>
<protein>
    <submittedName>
        <fullName evidence="2">Pilus assembly protein</fullName>
    </submittedName>
</protein>
<keyword evidence="1" id="KW-0472">Membrane</keyword>
<evidence type="ECO:0000313" key="3">
    <source>
        <dbReference type="Proteomes" id="UP000574133"/>
    </source>
</evidence>
<organism evidence="2 3">
    <name type="scientific">Cohnella lubricantis</name>
    <dbReference type="NCBI Taxonomy" id="2163172"/>
    <lineage>
        <taxon>Bacteria</taxon>
        <taxon>Bacillati</taxon>
        <taxon>Bacillota</taxon>
        <taxon>Bacilli</taxon>
        <taxon>Bacillales</taxon>
        <taxon>Paenibacillaceae</taxon>
        <taxon>Cohnella</taxon>
    </lineage>
</organism>
<feature type="transmembrane region" description="Helical" evidence="1">
    <location>
        <begin position="28"/>
        <end position="48"/>
    </location>
</feature>
<dbReference type="AlphaFoldDB" id="A0A841TCL6"/>
<sequence length="237" mass="25844">MYSLKRIAAAARRLQRDSAGSATLDASLTFPIILLMTFLLLFFAIYMAQGAIRYYSASIAGERAAFSWNNSAKDLRTGAYPEGSFDGLYWRLLDDGMLAGLFGMSSSEEEGVGVGFGDSGAGAEETEGDSLTRTKLQAAADMLSSSLDGRMNYTNKLLERRIEMEAYSSMAPEPLRSFLRDSQPSAQPSAVVVEPTEFIRSFDLVRYYTAKMKGAKEGEASLISKAKSVLLKRQQAG</sequence>
<comment type="caution">
    <text evidence="2">The sequence shown here is derived from an EMBL/GenBank/DDBJ whole genome shotgun (WGS) entry which is preliminary data.</text>
</comment>
<proteinExistence type="predicted"/>
<evidence type="ECO:0000313" key="2">
    <source>
        <dbReference type="EMBL" id="MBB6677108.1"/>
    </source>
</evidence>